<sequence>MTTHFLYIEPNTSIEEVKLLFEAHLLSALPVCEGNTFIGVLRKEAVDEEDKETTVADYQYALERFFVPLTATWDVVVEAFGRYHTDMLPVINKEEHFIGYYHLDEFVLQLSQTPFIQEAGHVLILQKDALSYSFAEISRIVEENRGTLLGLYLSNRTEDNVHITLKLASERFSDILQDFRRYGYGILTEKDDDHYRQELKDIADYFEKYLDLGNR</sequence>
<dbReference type="PROSITE" id="PS51371">
    <property type="entry name" value="CBS"/>
    <property type="match status" value="1"/>
</dbReference>
<dbReference type="KEGG" id="capn:CBG49_04510"/>
<evidence type="ECO:0000256" key="1">
    <source>
        <dbReference type="PROSITE-ProRule" id="PRU00703"/>
    </source>
</evidence>
<dbReference type="Proteomes" id="UP000197007">
    <property type="component" value="Chromosome"/>
</dbReference>
<evidence type="ECO:0000313" key="3">
    <source>
        <dbReference type="EMBL" id="ASF42398.1"/>
    </source>
</evidence>
<dbReference type="Pfam" id="PF00571">
    <property type="entry name" value="CBS"/>
    <property type="match status" value="1"/>
</dbReference>
<proteinExistence type="predicted"/>
<name>A0A1Z4BME3_9FLAO</name>
<keyword evidence="1" id="KW-0129">CBS domain</keyword>
<dbReference type="SUPFAM" id="SSF54631">
    <property type="entry name" value="CBS-domain pair"/>
    <property type="match status" value="1"/>
</dbReference>
<protein>
    <submittedName>
        <fullName evidence="3">Acetoin utilization protein acuB</fullName>
    </submittedName>
</protein>
<dbReference type="Gene3D" id="3.10.580.10">
    <property type="entry name" value="CBS-domain"/>
    <property type="match status" value="1"/>
</dbReference>
<evidence type="ECO:0000313" key="4">
    <source>
        <dbReference type="Proteomes" id="UP000197007"/>
    </source>
</evidence>
<dbReference type="RefSeq" id="WP_088593557.1">
    <property type="nucleotide sequence ID" value="NZ_CP022022.1"/>
</dbReference>
<accession>A0A1Z4BME3</accession>
<dbReference type="AlphaFoldDB" id="A0A1Z4BME3"/>
<organism evidence="3 4">
    <name type="scientific">Capnocytophaga endodontalis</name>
    <dbReference type="NCBI Taxonomy" id="2708117"/>
    <lineage>
        <taxon>Bacteria</taxon>
        <taxon>Pseudomonadati</taxon>
        <taxon>Bacteroidota</taxon>
        <taxon>Flavobacteriia</taxon>
        <taxon>Flavobacteriales</taxon>
        <taxon>Flavobacteriaceae</taxon>
        <taxon>Capnocytophaga</taxon>
    </lineage>
</organism>
<dbReference type="InterPro" id="IPR000644">
    <property type="entry name" value="CBS_dom"/>
</dbReference>
<evidence type="ECO:0000259" key="2">
    <source>
        <dbReference type="PROSITE" id="PS51371"/>
    </source>
</evidence>
<dbReference type="EMBL" id="CP022022">
    <property type="protein sequence ID" value="ASF42398.1"/>
    <property type="molecule type" value="Genomic_DNA"/>
</dbReference>
<dbReference type="InterPro" id="IPR046342">
    <property type="entry name" value="CBS_dom_sf"/>
</dbReference>
<feature type="domain" description="CBS" evidence="2">
    <location>
        <begin position="1"/>
        <end position="58"/>
    </location>
</feature>
<keyword evidence="4" id="KW-1185">Reference proteome</keyword>
<reference evidence="4" key="1">
    <citation type="submission" date="2017-06" db="EMBL/GenBank/DDBJ databases">
        <title>Complete genome sequence of Capnocytophaga sp. KCOM 1579 (=ChDC OS43) isolated from a human refractory periapical abscess lesion.</title>
        <authorList>
            <person name="Kook J.-K."/>
            <person name="Park S.-N."/>
            <person name="Lim Y.K."/>
            <person name="Roh H."/>
        </authorList>
    </citation>
    <scope>NUCLEOTIDE SEQUENCE [LARGE SCALE GENOMIC DNA]</scope>
    <source>
        <strain evidence="4">ChDC OS43</strain>
    </source>
</reference>
<gene>
    <name evidence="3" type="ORF">CBG49_04510</name>
</gene>